<proteinExistence type="predicted"/>
<comment type="caution">
    <text evidence="2">The sequence shown here is derived from an EMBL/GenBank/DDBJ whole genome shotgun (WGS) entry which is preliminary data.</text>
</comment>
<dbReference type="Proteomes" id="UP000788426">
    <property type="component" value="Unassembled WGS sequence"/>
</dbReference>
<feature type="signal peptide" evidence="1">
    <location>
        <begin position="1"/>
        <end position="16"/>
    </location>
</feature>
<dbReference type="RefSeq" id="WP_219480449.1">
    <property type="nucleotide sequence ID" value="NZ_JAHXCT010000003.1"/>
</dbReference>
<keyword evidence="3" id="KW-1185">Reference proteome</keyword>
<accession>A0ABS6YBT7</accession>
<sequence>MNKLITKLLFATIAMAGFTACSQDLTEEQKKNTKENPKHLTEFFATNSAKTRTGAKYVTIPSGLDGLLFYWNSGDQIWIDKNNDGVYVKNDGSDIQSGSKLEDANFFFNDQLNATSYKVRYTGNNSSAANEVTFAETQIQTAPNDASNIGKYGDCGVAVATKNAQGKYQFTLQHKAAYMVLSPYSTYGFSSSVGVVAVYVTASKPISGKFAFDDNGVGEAKTGAKNTIAWFYKQELLGREHISSFNSNFRDQQNMLPLPTAADVTQNGIIITMPAGTYEDLTIEYGLVDIATGGYGYYKQTFKNKTLVAGENRVLSRDIKLDTEFDPNEYYAWDAVQNEYYWKGAPNKLRVGRNMPSESTGYATSASDPRFQNEIPGGSTSNVADNAATRGATVAFNHNEALWLILNGEAKWDEWKMYVMNKHLYNGGIWIKTLKQIALERRVTVESLKEGFLGMDFRACPCTNNPHAKRTFNDAATNYERPAKADRSKYMFMPAAGYFGRPTDPSQQNLRLMLFCGDQGFYWTSNAGVTDNKGAMAFTFQRNDVSPFVDNDHSRYDADMDTPSFTISLVNFDKYTGAPYLVDFSQTGKFRLR</sequence>
<evidence type="ECO:0000313" key="3">
    <source>
        <dbReference type="Proteomes" id="UP000788426"/>
    </source>
</evidence>
<dbReference type="PROSITE" id="PS51257">
    <property type="entry name" value="PROKAR_LIPOPROTEIN"/>
    <property type="match status" value="1"/>
</dbReference>
<reference evidence="2 3" key="1">
    <citation type="submission" date="2021-07" db="EMBL/GenBank/DDBJ databases">
        <title>Genomic diversity and antimicrobial resistance of Prevotella spp. isolated from chronic lung disease airways.</title>
        <authorList>
            <person name="Webb K.A."/>
            <person name="Olagoke O.S."/>
            <person name="Baird T."/>
            <person name="Neill J."/>
            <person name="Pham A."/>
            <person name="Wells T.J."/>
            <person name="Ramsay K.A."/>
            <person name="Bell S.C."/>
            <person name="Sarovich D.S."/>
            <person name="Price E.P."/>
        </authorList>
    </citation>
    <scope>NUCLEOTIDE SEQUENCE [LARGE SCALE GENOMIC DNA]</scope>
    <source>
        <strain evidence="2 3">SCHI0011.S.12</strain>
    </source>
</reference>
<feature type="chain" id="PRO_5045836744" description="Lipoprotein" evidence="1">
    <location>
        <begin position="17"/>
        <end position="593"/>
    </location>
</feature>
<name>A0ABS6YBT7_9BACT</name>
<evidence type="ECO:0008006" key="4">
    <source>
        <dbReference type="Google" id="ProtNLM"/>
    </source>
</evidence>
<gene>
    <name evidence="2" type="ORF">KZO38_04550</name>
</gene>
<organism evidence="2 3">
    <name type="scientific">Hoylesella nanceiensis</name>
    <dbReference type="NCBI Taxonomy" id="425941"/>
    <lineage>
        <taxon>Bacteria</taxon>
        <taxon>Pseudomonadati</taxon>
        <taxon>Bacteroidota</taxon>
        <taxon>Bacteroidia</taxon>
        <taxon>Bacteroidales</taxon>
        <taxon>Prevotellaceae</taxon>
        <taxon>Hoylesella</taxon>
    </lineage>
</organism>
<keyword evidence="1" id="KW-0732">Signal</keyword>
<evidence type="ECO:0000256" key="1">
    <source>
        <dbReference type="SAM" id="SignalP"/>
    </source>
</evidence>
<protein>
    <recommendedName>
        <fullName evidence="4">Lipoprotein</fullName>
    </recommendedName>
</protein>
<evidence type="ECO:0000313" key="2">
    <source>
        <dbReference type="EMBL" id="MBW4769028.1"/>
    </source>
</evidence>
<dbReference type="EMBL" id="JAHXCT010000003">
    <property type="protein sequence ID" value="MBW4769028.1"/>
    <property type="molecule type" value="Genomic_DNA"/>
</dbReference>